<dbReference type="GO" id="GO:0016020">
    <property type="term" value="C:membrane"/>
    <property type="evidence" value="ECO:0007669"/>
    <property type="project" value="UniProtKB-SubCell"/>
</dbReference>
<evidence type="ECO:0000256" key="2">
    <source>
        <dbReference type="ARBA" id="ARBA00023224"/>
    </source>
</evidence>
<dbReference type="SMART" id="SM00086">
    <property type="entry name" value="PAC"/>
    <property type="match status" value="1"/>
</dbReference>
<dbReference type="Pfam" id="PF00015">
    <property type="entry name" value="MCPsignal"/>
    <property type="match status" value="1"/>
</dbReference>
<evidence type="ECO:0000313" key="6">
    <source>
        <dbReference type="EMBL" id="TPE54374.1"/>
    </source>
</evidence>
<dbReference type="SUPFAM" id="SSF58104">
    <property type="entry name" value="Methyl-accepting chemotaxis protein (MCP) signaling domain"/>
    <property type="match status" value="1"/>
</dbReference>
<dbReference type="InterPro" id="IPR001610">
    <property type="entry name" value="PAC"/>
</dbReference>
<dbReference type="PANTHER" id="PTHR32089:SF74">
    <property type="entry name" value="METHYL-ACCEPTING CHEMOTAXIS PROTEIN AER"/>
    <property type="match status" value="1"/>
</dbReference>
<dbReference type="SMART" id="SM00283">
    <property type="entry name" value="MA"/>
    <property type="match status" value="1"/>
</dbReference>
<proteinExistence type="inferred from homology"/>
<accession>A0A501X1M2</accession>
<dbReference type="GO" id="GO:0006935">
    <property type="term" value="P:chemotaxis"/>
    <property type="evidence" value="ECO:0007669"/>
    <property type="project" value="InterPro"/>
</dbReference>
<evidence type="ECO:0000259" key="5">
    <source>
        <dbReference type="PROSITE" id="PS50111"/>
    </source>
</evidence>
<evidence type="ECO:0000256" key="3">
    <source>
        <dbReference type="ARBA" id="ARBA00029447"/>
    </source>
</evidence>
<comment type="subcellular location">
    <subcellularLocation>
        <location evidence="1">Membrane</location>
    </subcellularLocation>
</comment>
<evidence type="ECO:0000256" key="1">
    <source>
        <dbReference type="ARBA" id="ARBA00004370"/>
    </source>
</evidence>
<dbReference type="Proteomes" id="UP000315901">
    <property type="component" value="Unassembled WGS sequence"/>
</dbReference>
<dbReference type="PANTHER" id="PTHR32089">
    <property type="entry name" value="METHYL-ACCEPTING CHEMOTAXIS PROTEIN MCPB"/>
    <property type="match status" value="1"/>
</dbReference>
<dbReference type="GO" id="GO:0004888">
    <property type="term" value="F:transmembrane signaling receptor activity"/>
    <property type="evidence" value="ECO:0007669"/>
    <property type="project" value="InterPro"/>
</dbReference>
<dbReference type="PRINTS" id="PR00260">
    <property type="entry name" value="CHEMTRNSDUCR"/>
</dbReference>
<gene>
    <name evidence="6" type="ORF">FJM67_05160</name>
</gene>
<dbReference type="EMBL" id="VFRR01000006">
    <property type="protein sequence ID" value="TPE54374.1"/>
    <property type="molecule type" value="Genomic_DNA"/>
</dbReference>
<reference evidence="6 7" key="1">
    <citation type="submission" date="2019-06" db="EMBL/GenBank/DDBJ databases">
        <title>A novel bacterium of genus Marinomonas, isolated from coastal sand.</title>
        <authorList>
            <person name="Huang H."/>
            <person name="Mo K."/>
            <person name="Hu Y."/>
        </authorList>
    </citation>
    <scope>NUCLEOTIDE SEQUENCE [LARGE SCALE GENOMIC DNA]</scope>
    <source>
        <strain evidence="6 7">HB171799</strain>
    </source>
</reference>
<comment type="similarity">
    <text evidence="3">Belongs to the methyl-accepting chemotaxis (MCP) protein family.</text>
</comment>
<keyword evidence="2 4" id="KW-0807">Transducer</keyword>
<dbReference type="SUPFAM" id="SSF55785">
    <property type="entry name" value="PYP-like sensor domain (PAS domain)"/>
    <property type="match status" value="1"/>
</dbReference>
<sequence length="453" mass="48590">MGVVKNRCKDGGYYWVDAYASPILKDGQVIEYQSVRRLPDESVKQRAEVLYKKLNQAGSNAAKVLPKKPLLSLPTKILGATALTSLAIIGANIGLDGTAAWLASGAAAVLGLGANYLSLQPILRVVEDSKAISDSELAAYVYTGRTDEAGFIRLALTRLRGETAAVVGRINEFSRQVWDKQSSICDSVETSQRSLAALSDDFSNIEHATEEMAAAVEQVAASTQQSAAASESASAKMDSGLSAISHTKRAMDQVCEQITLARDELSKLKEDSDAISSVVEVIREVAEQTNLLALNAAIEAARAGEQGRGFAVVADEVRGLATRTYESTEDIVAAIERVQQGSQTAFAKMELAVEAAQSSGSQTRVAEETVLEAQRDLKEIHMQAMETASAMEQQSGCASDINHRIARASVVATEITGRSREDVHSCSDMRELAKDMEGLASQFWKQVTQPKQA</sequence>
<protein>
    <recommendedName>
        <fullName evidence="5">Methyl-accepting transducer domain-containing protein</fullName>
    </recommendedName>
</protein>
<dbReference type="InterPro" id="IPR035965">
    <property type="entry name" value="PAS-like_dom_sf"/>
</dbReference>
<keyword evidence="7" id="KW-1185">Reference proteome</keyword>
<organism evidence="6 7">
    <name type="scientific">Maribrevibacterium harenarium</name>
    <dbReference type="NCBI Taxonomy" id="2589817"/>
    <lineage>
        <taxon>Bacteria</taxon>
        <taxon>Pseudomonadati</taxon>
        <taxon>Pseudomonadota</taxon>
        <taxon>Gammaproteobacteria</taxon>
        <taxon>Oceanospirillales</taxon>
        <taxon>Oceanospirillaceae</taxon>
        <taxon>Maribrevibacterium</taxon>
    </lineage>
</organism>
<evidence type="ECO:0000256" key="4">
    <source>
        <dbReference type="PROSITE-ProRule" id="PRU00284"/>
    </source>
</evidence>
<dbReference type="PROSITE" id="PS50111">
    <property type="entry name" value="CHEMOTAXIS_TRANSDUC_2"/>
    <property type="match status" value="1"/>
</dbReference>
<name>A0A501X1M2_9GAMM</name>
<evidence type="ECO:0000313" key="7">
    <source>
        <dbReference type="Proteomes" id="UP000315901"/>
    </source>
</evidence>
<dbReference type="OrthoDB" id="5675566at2"/>
<dbReference type="InterPro" id="IPR004089">
    <property type="entry name" value="MCPsignal_dom"/>
</dbReference>
<dbReference type="GO" id="GO:0007165">
    <property type="term" value="P:signal transduction"/>
    <property type="evidence" value="ECO:0007669"/>
    <property type="project" value="UniProtKB-KW"/>
</dbReference>
<dbReference type="InterPro" id="IPR004090">
    <property type="entry name" value="Chemotax_Me-accpt_rcpt"/>
</dbReference>
<comment type="caution">
    <text evidence="6">The sequence shown here is derived from an EMBL/GenBank/DDBJ whole genome shotgun (WGS) entry which is preliminary data.</text>
</comment>
<dbReference type="Gene3D" id="1.10.287.950">
    <property type="entry name" value="Methyl-accepting chemotaxis protein"/>
    <property type="match status" value="1"/>
</dbReference>
<feature type="domain" description="Methyl-accepting transducer" evidence="5">
    <location>
        <begin position="173"/>
        <end position="409"/>
    </location>
</feature>
<dbReference type="FunFam" id="1.10.287.950:FF:000001">
    <property type="entry name" value="Methyl-accepting chemotaxis sensory transducer"/>
    <property type="match status" value="1"/>
</dbReference>
<dbReference type="AlphaFoldDB" id="A0A501X1M2"/>